<dbReference type="Proteomes" id="UP000199558">
    <property type="component" value="Unassembled WGS sequence"/>
</dbReference>
<name>A0A1A9BBE3_9ACTN</name>
<evidence type="ECO:0000313" key="1">
    <source>
        <dbReference type="EMBL" id="SBT66825.1"/>
    </source>
</evidence>
<dbReference type="EMBL" id="FLRH01000003">
    <property type="protein sequence ID" value="SBT66825.1"/>
    <property type="molecule type" value="Genomic_DNA"/>
</dbReference>
<reference evidence="2" key="1">
    <citation type="submission" date="2016-06" db="EMBL/GenBank/DDBJ databases">
        <authorList>
            <person name="Varghese N."/>
            <person name="Submissions Spin"/>
        </authorList>
    </citation>
    <scope>NUCLEOTIDE SEQUENCE [LARGE SCALE GENOMIC DNA]</scope>
    <source>
        <strain evidence="2">DSM 45794</strain>
    </source>
</reference>
<sequence length="144" mass="15951">MASMRTRLRRLWIDGRMVTWRAEIRHVPGSGDCHRCIRLRVWGAGKTGEALQADLLSTAWGTPWSACATDGAYPTPADVRAVVGYALRNGWRPDRRGGTFVLAEREHASRFRWPDFLLTDRLRGLGGGDPTRRVAEAQPAPAAG</sequence>
<dbReference type="STRING" id="946078.GA0070622_3853"/>
<accession>A0A1A9BBE3</accession>
<gene>
    <name evidence="1" type="ORF">GA0070622_3853</name>
</gene>
<keyword evidence="2" id="KW-1185">Reference proteome</keyword>
<evidence type="ECO:0000313" key="2">
    <source>
        <dbReference type="Proteomes" id="UP000199558"/>
    </source>
</evidence>
<organism evidence="1 2">
    <name type="scientific">Micromonospora sediminicola</name>
    <dbReference type="NCBI Taxonomy" id="946078"/>
    <lineage>
        <taxon>Bacteria</taxon>
        <taxon>Bacillati</taxon>
        <taxon>Actinomycetota</taxon>
        <taxon>Actinomycetes</taxon>
        <taxon>Micromonosporales</taxon>
        <taxon>Micromonosporaceae</taxon>
        <taxon>Micromonospora</taxon>
    </lineage>
</organism>
<protein>
    <submittedName>
        <fullName evidence="1">Uncharacterized protein</fullName>
    </submittedName>
</protein>
<proteinExistence type="predicted"/>
<dbReference type="AlphaFoldDB" id="A0A1A9BBE3"/>